<dbReference type="PANTHER" id="PTHR31639">
    <property type="entry name" value="F-BOX PROTEIN-LIKE"/>
    <property type="match status" value="1"/>
</dbReference>
<dbReference type="AlphaFoldDB" id="A0AAE1S9P4"/>
<gene>
    <name evidence="2" type="ORF">RND71_014734</name>
</gene>
<dbReference type="SUPFAM" id="SSF81383">
    <property type="entry name" value="F-box domain"/>
    <property type="match status" value="1"/>
</dbReference>
<evidence type="ECO:0000259" key="1">
    <source>
        <dbReference type="Pfam" id="PF00646"/>
    </source>
</evidence>
<reference evidence="2" key="1">
    <citation type="submission" date="2023-12" db="EMBL/GenBank/DDBJ databases">
        <title>Genome assembly of Anisodus tanguticus.</title>
        <authorList>
            <person name="Wang Y.-J."/>
        </authorList>
    </citation>
    <scope>NUCLEOTIDE SEQUENCE</scope>
    <source>
        <strain evidence="2">KB-2021</strain>
        <tissue evidence="2">Leaf</tissue>
    </source>
</reference>
<dbReference type="Pfam" id="PF00646">
    <property type="entry name" value="F-box"/>
    <property type="match status" value="1"/>
</dbReference>
<evidence type="ECO:0000313" key="3">
    <source>
        <dbReference type="Proteomes" id="UP001291623"/>
    </source>
</evidence>
<dbReference type="PANTHER" id="PTHR31639:SF333">
    <property type="entry name" value="F-BOX DOMAIN, FBD DOMAIN, LEUCINE-RICH REPEAT DOMAIN, L DOMAIN-LIKE PROTEIN-RELATED"/>
    <property type="match status" value="1"/>
</dbReference>
<feature type="domain" description="F-box" evidence="1">
    <location>
        <begin position="154"/>
        <end position="193"/>
    </location>
</feature>
<comment type="caution">
    <text evidence="2">The sequence shown here is derived from an EMBL/GenBank/DDBJ whole genome shotgun (WGS) entry which is preliminary data.</text>
</comment>
<dbReference type="CDD" id="cd22160">
    <property type="entry name" value="F-box_AtFBL13-like"/>
    <property type="match status" value="1"/>
</dbReference>
<dbReference type="InterPro" id="IPR053781">
    <property type="entry name" value="F-box_AtFBL13-like"/>
</dbReference>
<dbReference type="InterPro" id="IPR001810">
    <property type="entry name" value="F-box_dom"/>
</dbReference>
<keyword evidence="3" id="KW-1185">Reference proteome</keyword>
<dbReference type="Proteomes" id="UP001291623">
    <property type="component" value="Unassembled WGS sequence"/>
</dbReference>
<accession>A0AAE1S9P4</accession>
<name>A0AAE1S9P4_9SOLA</name>
<dbReference type="InterPro" id="IPR036047">
    <property type="entry name" value="F-box-like_dom_sf"/>
</dbReference>
<dbReference type="EMBL" id="JAVYJV010000007">
    <property type="protein sequence ID" value="KAK4366854.1"/>
    <property type="molecule type" value="Genomic_DNA"/>
</dbReference>
<sequence length="591" mass="68068">MAIVSNYNEQHNKPLIVICISKTFLHRLESDIYKSGSLITDVNVVVRVLKDKLEIEDRKRKYKVQGSPGKPDKNFKEDVPAVAKMMRLKRRRKGHQGDIVGIEATPAVLDLITKKLLKNCHCGTKIYDEKYKSGTNKEVDRDREIVVEVVKERISALPRDVIHYILELFPVEVAARTSILSKKWRYVWSMLPVLVLDSRFCKNLAVQSQYNNNNNNNPVKSHNVVVQSLSFFKQTIDEILLHHLGDIVKFDLHVPAALLSSYADVDRWMLYVTRNGVKKLTLDMPDSNTYKLPSCNLKTLHLEGITFEQTTKFCIINAPLLITLDVLDCDGTQYLNIVSPLLELLSVHNIYYLALNYFMNCKKLRELHLGFDKAVDNLEYDERSTLIKLLFNLAPTLERLNLDLFFLELFSRDTDPKGPPFTLNYLLNLSLYVDFGKLSLTSGALQFIKSVPNLSELEITASNGKLCCPSLNICNEKCIFLTEKYFSLLLILYFRGTKMNFGENMESNVDFHIQDEAERLLKEIKLMMKNVVNFELYAGMCLDLERNETFQQHLFRLLGSHSHFQVVIYALESIEYNFPSQFQPSVVLLLK</sequence>
<proteinExistence type="predicted"/>
<protein>
    <recommendedName>
        <fullName evidence="1">F-box domain-containing protein</fullName>
    </recommendedName>
</protein>
<organism evidence="2 3">
    <name type="scientific">Anisodus tanguticus</name>
    <dbReference type="NCBI Taxonomy" id="243964"/>
    <lineage>
        <taxon>Eukaryota</taxon>
        <taxon>Viridiplantae</taxon>
        <taxon>Streptophyta</taxon>
        <taxon>Embryophyta</taxon>
        <taxon>Tracheophyta</taxon>
        <taxon>Spermatophyta</taxon>
        <taxon>Magnoliopsida</taxon>
        <taxon>eudicotyledons</taxon>
        <taxon>Gunneridae</taxon>
        <taxon>Pentapetalae</taxon>
        <taxon>asterids</taxon>
        <taxon>lamiids</taxon>
        <taxon>Solanales</taxon>
        <taxon>Solanaceae</taxon>
        <taxon>Solanoideae</taxon>
        <taxon>Hyoscyameae</taxon>
        <taxon>Anisodus</taxon>
    </lineage>
</organism>
<evidence type="ECO:0000313" key="2">
    <source>
        <dbReference type="EMBL" id="KAK4366854.1"/>
    </source>
</evidence>